<dbReference type="GO" id="GO:0005829">
    <property type="term" value="C:cytosol"/>
    <property type="evidence" value="ECO:0007669"/>
    <property type="project" value="TreeGrafter"/>
</dbReference>
<organism evidence="4 5">
    <name type="scientific">Dysosmobacter welbionis</name>
    <dbReference type="NCBI Taxonomy" id="2093857"/>
    <lineage>
        <taxon>Bacteria</taxon>
        <taxon>Bacillati</taxon>
        <taxon>Bacillota</taxon>
        <taxon>Clostridia</taxon>
        <taxon>Eubacteriales</taxon>
        <taxon>Oscillospiraceae</taxon>
        <taxon>Dysosmobacter</taxon>
    </lineage>
</organism>
<evidence type="ECO:0000259" key="3">
    <source>
        <dbReference type="PROSITE" id="PS51462"/>
    </source>
</evidence>
<dbReference type="InterPro" id="IPR020084">
    <property type="entry name" value="NUDIX_hydrolase_CS"/>
</dbReference>
<dbReference type="GO" id="GO:0006753">
    <property type="term" value="P:nucleoside phosphate metabolic process"/>
    <property type="evidence" value="ECO:0007669"/>
    <property type="project" value="TreeGrafter"/>
</dbReference>
<dbReference type="Pfam" id="PF00293">
    <property type="entry name" value="NUDIX"/>
    <property type="match status" value="1"/>
</dbReference>
<dbReference type="PROSITE" id="PS51462">
    <property type="entry name" value="NUDIX"/>
    <property type="match status" value="1"/>
</dbReference>
<gene>
    <name evidence="4" type="ORF">EIO64_02660</name>
</gene>
<keyword evidence="2 4" id="KW-0378">Hydrolase</keyword>
<dbReference type="PANTHER" id="PTHR11839">
    <property type="entry name" value="UDP/ADP-SUGAR PYROPHOSPHATASE"/>
    <property type="match status" value="1"/>
</dbReference>
<dbReference type="Gene3D" id="3.90.79.10">
    <property type="entry name" value="Nucleoside Triphosphate Pyrophosphohydrolase"/>
    <property type="match status" value="1"/>
</dbReference>
<dbReference type="PROSITE" id="PS00893">
    <property type="entry name" value="NUDIX_BOX"/>
    <property type="match status" value="1"/>
</dbReference>
<name>A0A4D7AKT1_9FIRM</name>
<proteinExistence type="predicted"/>
<feature type="domain" description="Nudix hydrolase" evidence="3">
    <location>
        <begin position="44"/>
        <end position="172"/>
    </location>
</feature>
<sequence length="182" mass="20291">MNQTADLTEKTLSREEKYQGSFLSLHVDQVQLPNGRTSFREVVEHVDGVAILALDDRNNVLTVTQYRYVIGKTLLEIPAGKLEPGEDPVAGALRELKEETGAVPDTFLPMGVTLPSPGCLSERLYLFLAKGLHMESQQLDEDEFLNVERIPFNEMVHRVMDGEIEDSKTIAAVLKAKVLLNL</sequence>
<keyword evidence="5" id="KW-1185">Reference proteome</keyword>
<dbReference type="InterPro" id="IPR015797">
    <property type="entry name" value="NUDIX_hydrolase-like_dom_sf"/>
</dbReference>
<dbReference type="InterPro" id="IPR000086">
    <property type="entry name" value="NUDIX_hydrolase_dom"/>
</dbReference>
<evidence type="ECO:0000313" key="4">
    <source>
        <dbReference type="EMBL" id="QCI58263.1"/>
    </source>
</evidence>
<reference evidence="5" key="1">
    <citation type="submission" date="2018-12" db="EMBL/GenBank/DDBJ databases">
        <title>Dusodibacter welbiota gen. nov., sp. nov., isolated from human faeces and emended description of the Oscillibacter genus.</title>
        <authorList>
            <person name="Le Roy T."/>
            <person name="Van der Smissen P."/>
            <person name="Delzenne N."/>
            <person name="Muccioli G."/>
            <person name="Collet J.F."/>
            <person name="Cani P.D."/>
        </authorList>
    </citation>
    <scope>NUCLEOTIDE SEQUENCE [LARGE SCALE GENOMIC DNA]</scope>
    <source>
        <strain evidence="5">J115</strain>
    </source>
</reference>
<protein>
    <submittedName>
        <fullName evidence="4">NUDIX hydrolase</fullName>
    </submittedName>
</protein>
<dbReference type="GO" id="GO:0019693">
    <property type="term" value="P:ribose phosphate metabolic process"/>
    <property type="evidence" value="ECO:0007669"/>
    <property type="project" value="TreeGrafter"/>
</dbReference>
<dbReference type="EMBL" id="CP034413">
    <property type="protein sequence ID" value="QCI58263.1"/>
    <property type="molecule type" value="Genomic_DNA"/>
</dbReference>
<dbReference type="GO" id="GO:0016787">
    <property type="term" value="F:hydrolase activity"/>
    <property type="evidence" value="ECO:0007669"/>
    <property type="project" value="UniProtKB-KW"/>
</dbReference>
<evidence type="ECO:0000256" key="2">
    <source>
        <dbReference type="ARBA" id="ARBA00022801"/>
    </source>
</evidence>
<dbReference type="GeneID" id="89523296"/>
<dbReference type="PANTHER" id="PTHR11839:SF18">
    <property type="entry name" value="NUDIX HYDROLASE DOMAIN-CONTAINING PROTEIN"/>
    <property type="match status" value="1"/>
</dbReference>
<evidence type="ECO:0000313" key="5">
    <source>
        <dbReference type="Proteomes" id="UP000298642"/>
    </source>
</evidence>
<dbReference type="RefSeq" id="WP_021748410.1">
    <property type="nucleotide sequence ID" value="NZ_CAUWCU010000028.1"/>
</dbReference>
<evidence type="ECO:0000256" key="1">
    <source>
        <dbReference type="ARBA" id="ARBA00001946"/>
    </source>
</evidence>
<accession>A0A4D7AKT1</accession>
<dbReference type="KEGG" id="obj:EIO64_02660"/>
<dbReference type="AlphaFoldDB" id="A0A4D7AKT1"/>
<dbReference type="Proteomes" id="UP000298642">
    <property type="component" value="Chromosome"/>
</dbReference>
<dbReference type="SUPFAM" id="SSF55811">
    <property type="entry name" value="Nudix"/>
    <property type="match status" value="1"/>
</dbReference>
<comment type="cofactor">
    <cofactor evidence="1">
        <name>Mg(2+)</name>
        <dbReference type="ChEBI" id="CHEBI:18420"/>
    </cofactor>
</comment>